<name>A0A2W5NR55_9SPHN</name>
<keyword evidence="4 6" id="KW-0472">Membrane</keyword>
<dbReference type="InterPro" id="IPR010432">
    <property type="entry name" value="RDD"/>
</dbReference>
<feature type="transmembrane region" description="Helical" evidence="6">
    <location>
        <begin position="39"/>
        <end position="64"/>
    </location>
</feature>
<evidence type="ECO:0000256" key="1">
    <source>
        <dbReference type="ARBA" id="ARBA00004141"/>
    </source>
</evidence>
<comment type="caution">
    <text evidence="8">The sequence shown here is derived from an EMBL/GenBank/DDBJ whole genome shotgun (WGS) entry which is preliminary data.</text>
</comment>
<feature type="region of interest" description="Disordered" evidence="5">
    <location>
        <begin position="208"/>
        <end position="228"/>
    </location>
</feature>
<dbReference type="AlphaFoldDB" id="A0A2W5NR55"/>
<evidence type="ECO:0000256" key="5">
    <source>
        <dbReference type="SAM" id="MobiDB-lite"/>
    </source>
</evidence>
<feature type="domain" description="RDD" evidence="7">
    <location>
        <begin position="29"/>
        <end position="192"/>
    </location>
</feature>
<evidence type="ECO:0000256" key="2">
    <source>
        <dbReference type="ARBA" id="ARBA00022692"/>
    </source>
</evidence>
<proteinExistence type="predicted"/>
<dbReference type="Proteomes" id="UP000249082">
    <property type="component" value="Unassembled WGS sequence"/>
</dbReference>
<feature type="transmembrane region" description="Helical" evidence="6">
    <location>
        <begin position="76"/>
        <end position="95"/>
    </location>
</feature>
<keyword evidence="3 6" id="KW-1133">Transmembrane helix</keyword>
<dbReference type="GO" id="GO:0016020">
    <property type="term" value="C:membrane"/>
    <property type="evidence" value="ECO:0007669"/>
    <property type="project" value="UniProtKB-SubCell"/>
</dbReference>
<dbReference type="EMBL" id="QFPX01000017">
    <property type="protein sequence ID" value="PZQ53195.1"/>
    <property type="molecule type" value="Genomic_DNA"/>
</dbReference>
<sequence>MSVVPTRYRRTRQDRVLVTPEGISVPVTVASRGARAGALILDFVVILVLMGLTTWGLIEIAGGVSGIDRNLDQKNALGHALQFLVILWVVAMFLFRNAYFLFFELGPRGATPGKRIVGIRIAARDGGRLTAEMVIARNLLRDIELFLPIVFIMQAGAESGMGWLAATGWLAIFLLMPLFNRDGLRAGDMIAGTWVLERPRQKLEAAMSVGSPAPVPAEQQPDAPRAGDTRRHYRFEEAELAVYGEYELQALERVLRDDRSHSLENVYQTIAHKIGRTDGWNDERAFLEDYYTQLRARLEAGMRMGRRKADKFSGTQG</sequence>
<reference evidence="8 9" key="1">
    <citation type="submission" date="2017-08" db="EMBL/GenBank/DDBJ databases">
        <title>Infants hospitalized years apart are colonized by the same room-sourced microbial strains.</title>
        <authorList>
            <person name="Brooks B."/>
            <person name="Olm M.R."/>
            <person name="Firek B.A."/>
            <person name="Baker R."/>
            <person name="Thomas B.C."/>
            <person name="Morowitz M.J."/>
            <person name="Banfield J.F."/>
        </authorList>
    </citation>
    <scope>NUCLEOTIDE SEQUENCE [LARGE SCALE GENOMIC DNA]</scope>
    <source>
        <strain evidence="8">S2_005_002_R2_33</strain>
    </source>
</reference>
<keyword evidence="2 6" id="KW-0812">Transmembrane</keyword>
<evidence type="ECO:0000256" key="6">
    <source>
        <dbReference type="SAM" id="Phobius"/>
    </source>
</evidence>
<protein>
    <submittedName>
        <fullName evidence="8">RDD family protein</fullName>
    </submittedName>
</protein>
<dbReference type="PANTHER" id="PTHR38480:SF1">
    <property type="entry name" value="SLR0254 PROTEIN"/>
    <property type="match status" value="1"/>
</dbReference>
<dbReference type="Pfam" id="PF06271">
    <property type="entry name" value="RDD"/>
    <property type="match status" value="1"/>
</dbReference>
<organism evidence="8 9">
    <name type="scientific">Novosphingobium pentaromativorans</name>
    <dbReference type="NCBI Taxonomy" id="205844"/>
    <lineage>
        <taxon>Bacteria</taxon>
        <taxon>Pseudomonadati</taxon>
        <taxon>Pseudomonadota</taxon>
        <taxon>Alphaproteobacteria</taxon>
        <taxon>Sphingomonadales</taxon>
        <taxon>Sphingomonadaceae</taxon>
        <taxon>Novosphingobium</taxon>
    </lineage>
</organism>
<dbReference type="PANTHER" id="PTHR38480">
    <property type="entry name" value="SLR0254 PROTEIN"/>
    <property type="match status" value="1"/>
</dbReference>
<evidence type="ECO:0000313" key="8">
    <source>
        <dbReference type="EMBL" id="PZQ53195.1"/>
    </source>
</evidence>
<comment type="subcellular location">
    <subcellularLocation>
        <location evidence="1">Membrane</location>
        <topology evidence="1">Multi-pass membrane protein</topology>
    </subcellularLocation>
</comment>
<evidence type="ECO:0000259" key="7">
    <source>
        <dbReference type="Pfam" id="PF06271"/>
    </source>
</evidence>
<gene>
    <name evidence="8" type="ORF">DI555_17085</name>
</gene>
<evidence type="ECO:0000256" key="3">
    <source>
        <dbReference type="ARBA" id="ARBA00022989"/>
    </source>
</evidence>
<accession>A0A2W5NR55</accession>
<evidence type="ECO:0000313" key="9">
    <source>
        <dbReference type="Proteomes" id="UP000249082"/>
    </source>
</evidence>
<feature type="transmembrane region" description="Helical" evidence="6">
    <location>
        <begin position="161"/>
        <end position="179"/>
    </location>
</feature>
<evidence type="ECO:0000256" key="4">
    <source>
        <dbReference type="ARBA" id="ARBA00023136"/>
    </source>
</evidence>